<evidence type="ECO:0000256" key="8">
    <source>
        <dbReference type="ARBA" id="ARBA00022723"/>
    </source>
</evidence>
<evidence type="ECO:0000256" key="11">
    <source>
        <dbReference type="ARBA" id="ARBA00047326"/>
    </source>
</evidence>
<dbReference type="Pfam" id="PF16881">
    <property type="entry name" value="LIAS_N"/>
    <property type="match status" value="1"/>
</dbReference>
<evidence type="ECO:0000256" key="6">
    <source>
        <dbReference type="ARBA" id="ARBA00022679"/>
    </source>
</evidence>
<dbReference type="SUPFAM" id="SSF102114">
    <property type="entry name" value="Radical SAM enzymes"/>
    <property type="match status" value="1"/>
</dbReference>
<dbReference type="PROSITE" id="PS51918">
    <property type="entry name" value="RADICAL_SAM"/>
    <property type="match status" value="1"/>
</dbReference>
<sequence length="294" mass="33107">MTTERRLPTWLKVKMPSGQNYSKLQNLIKTQGLHTVCEEARCPNIGECWEKETATFMILGDICTRACTYCAVTTGRPTNLDLEEPRRLANTVKILDLRYAVITSVNRDDLPDGGAYIFAQCIKQIKKKVPTCKVEVLTPDFQGDWESLKVVTDANPETFNHNIETVKRIFPRVRAKGDYELSLRLLDKVKDLMPDGVTKSGMMVGLGETKTEIIATMEDLLQNRCDLLTIGQYLRPSQKHAPISKWYTPEEFADLGKIGMEMGFKHVASGPLVRSSYHAEEQHSAAYLKPLPVG</sequence>
<dbReference type="SFLD" id="SFLDS00029">
    <property type="entry name" value="Radical_SAM"/>
    <property type="match status" value="1"/>
</dbReference>
<keyword evidence="8" id="KW-0479">Metal-binding</keyword>
<keyword evidence="9" id="KW-0408">Iron</keyword>
<dbReference type="PANTHER" id="PTHR10949">
    <property type="entry name" value="LIPOYL SYNTHASE"/>
    <property type="match status" value="1"/>
</dbReference>
<reference evidence="13" key="1">
    <citation type="submission" date="2018-05" db="EMBL/GenBank/DDBJ databases">
        <authorList>
            <person name="Lanie J.A."/>
            <person name="Ng W.-L."/>
            <person name="Kazmierczak K.M."/>
            <person name="Andrzejewski T.M."/>
            <person name="Davidsen T.M."/>
            <person name="Wayne K.J."/>
            <person name="Tettelin H."/>
            <person name="Glass J.I."/>
            <person name="Rusch D."/>
            <person name="Podicherti R."/>
            <person name="Tsui H.-C.T."/>
            <person name="Winkler M.E."/>
        </authorList>
    </citation>
    <scope>NUCLEOTIDE SEQUENCE</scope>
</reference>
<dbReference type="InterPro" id="IPR006638">
    <property type="entry name" value="Elp3/MiaA/NifB-like_rSAM"/>
</dbReference>
<evidence type="ECO:0000256" key="2">
    <source>
        <dbReference type="ARBA" id="ARBA00004173"/>
    </source>
</evidence>
<dbReference type="AlphaFoldDB" id="A0A382CNX6"/>
<evidence type="ECO:0000256" key="7">
    <source>
        <dbReference type="ARBA" id="ARBA00022691"/>
    </source>
</evidence>
<dbReference type="GO" id="GO:0005739">
    <property type="term" value="C:mitochondrion"/>
    <property type="evidence" value="ECO:0007669"/>
    <property type="project" value="UniProtKB-SubCell"/>
</dbReference>
<dbReference type="Gene3D" id="3.20.20.70">
    <property type="entry name" value="Aldolase class I"/>
    <property type="match status" value="1"/>
</dbReference>
<dbReference type="SFLD" id="SFLDF00271">
    <property type="entry name" value="lipoyl_synthase"/>
    <property type="match status" value="1"/>
</dbReference>
<keyword evidence="5" id="KW-0963">Cytoplasm</keyword>
<protein>
    <recommendedName>
        <fullName evidence="3">lipoyl synthase</fullName>
        <ecNumber evidence="3">2.8.1.8</ecNumber>
    </recommendedName>
</protein>
<accession>A0A382CNX6</accession>
<evidence type="ECO:0000313" key="13">
    <source>
        <dbReference type="EMBL" id="SVB27830.1"/>
    </source>
</evidence>
<evidence type="ECO:0000256" key="5">
    <source>
        <dbReference type="ARBA" id="ARBA00022490"/>
    </source>
</evidence>
<dbReference type="Pfam" id="PF04055">
    <property type="entry name" value="Radical_SAM"/>
    <property type="match status" value="1"/>
</dbReference>
<dbReference type="InterPro" id="IPR013785">
    <property type="entry name" value="Aldolase_TIM"/>
</dbReference>
<keyword evidence="10" id="KW-0411">Iron-sulfur</keyword>
<dbReference type="InterPro" id="IPR007197">
    <property type="entry name" value="rSAM"/>
</dbReference>
<dbReference type="InterPro" id="IPR058240">
    <property type="entry name" value="rSAM_sf"/>
</dbReference>
<name>A0A382CNX6_9ZZZZ</name>
<dbReference type="GO" id="GO:0046872">
    <property type="term" value="F:metal ion binding"/>
    <property type="evidence" value="ECO:0007669"/>
    <property type="project" value="UniProtKB-KW"/>
</dbReference>
<dbReference type="NCBIfam" id="NF009544">
    <property type="entry name" value="PRK12928.1"/>
    <property type="match status" value="1"/>
</dbReference>
<gene>
    <name evidence="13" type="ORF">METZ01_LOCUS180684</name>
</gene>
<keyword evidence="7" id="KW-0949">S-adenosyl-L-methionine</keyword>
<keyword evidence="6" id="KW-0808">Transferase</keyword>
<evidence type="ECO:0000256" key="4">
    <source>
        <dbReference type="ARBA" id="ARBA00022485"/>
    </source>
</evidence>
<dbReference type="PANTHER" id="PTHR10949:SF0">
    <property type="entry name" value="LIPOYL SYNTHASE, MITOCHONDRIAL"/>
    <property type="match status" value="1"/>
</dbReference>
<keyword evidence="4" id="KW-0004">4Fe-4S</keyword>
<comment type="cofactor">
    <cofactor evidence="1">
        <name>[4Fe-4S] cluster</name>
        <dbReference type="ChEBI" id="CHEBI:49883"/>
    </cofactor>
</comment>
<dbReference type="EMBL" id="UINC01035433">
    <property type="protein sequence ID" value="SVB27830.1"/>
    <property type="molecule type" value="Genomic_DNA"/>
</dbReference>
<feature type="domain" description="Radical SAM core" evidence="12">
    <location>
        <begin position="49"/>
        <end position="265"/>
    </location>
</feature>
<dbReference type="InterPro" id="IPR003698">
    <property type="entry name" value="Lipoyl_synth"/>
</dbReference>
<dbReference type="HAMAP" id="MF_00206">
    <property type="entry name" value="Lipoyl_synth"/>
    <property type="match status" value="1"/>
</dbReference>
<dbReference type="FunFam" id="3.20.20.70:FF:000040">
    <property type="entry name" value="Lipoyl synthase"/>
    <property type="match status" value="1"/>
</dbReference>
<dbReference type="InterPro" id="IPR031691">
    <property type="entry name" value="LIAS_N"/>
</dbReference>
<dbReference type="NCBIfam" id="TIGR00510">
    <property type="entry name" value="lipA"/>
    <property type="match status" value="1"/>
</dbReference>
<dbReference type="PIRSF" id="PIRSF005963">
    <property type="entry name" value="Lipoyl_synth"/>
    <property type="match status" value="1"/>
</dbReference>
<dbReference type="SFLD" id="SFLDG01058">
    <property type="entry name" value="lipoyl_synthase_like"/>
    <property type="match status" value="1"/>
</dbReference>
<evidence type="ECO:0000256" key="1">
    <source>
        <dbReference type="ARBA" id="ARBA00001966"/>
    </source>
</evidence>
<proteinExistence type="inferred from homology"/>
<dbReference type="SMART" id="SM00729">
    <property type="entry name" value="Elp3"/>
    <property type="match status" value="1"/>
</dbReference>
<evidence type="ECO:0000259" key="12">
    <source>
        <dbReference type="PROSITE" id="PS51918"/>
    </source>
</evidence>
<evidence type="ECO:0000256" key="9">
    <source>
        <dbReference type="ARBA" id="ARBA00023004"/>
    </source>
</evidence>
<evidence type="ECO:0000256" key="3">
    <source>
        <dbReference type="ARBA" id="ARBA00012237"/>
    </source>
</evidence>
<dbReference type="GO" id="GO:0016992">
    <property type="term" value="F:lipoate synthase activity"/>
    <property type="evidence" value="ECO:0007669"/>
    <property type="project" value="UniProtKB-EC"/>
</dbReference>
<dbReference type="GO" id="GO:0051539">
    <property type="term" value="F:4 iron, 4 sulfur cluster binding"/>
    <property type="evidence" value="ECO:0007669"/>
    <property type="project" value="UniProtKB-KW"/>
</dbReference>
<comment type="catalytic activity">
    <reaction evidence="11">
        <text>[[Fe-S] cluster scaffold protein carrying a second [4Fe-4S](2+) cluster] + N(6)-octanoyl-L-lysyl-[protein] + 2 oxidized [2Fe-2S]-[ferredoxin] + 2 S-adenosyl-L-methionine + 4 H(+) = [[Fe-S] cluster scaffold protein] + N(6)-[(R)-dihydrolipoyl]-L-lysyl-[protein] + 4 Fe(3+) + 2 hydrogen sulfide + 2 5'-deoxyadenosine + 2 L-methionine + 2 reduced [2Fe-2S]-[ferredoxin]</text>
        <dbReference type="Rhea" id="RHEA:16585"/>
        <dbReference type="Rhea" id="RHEA-COMP:9928"/>
        <dbReference type="Rhea" id="RHEA-COMP:10000"/>
        <dbReference type="Rhea" id="RHEA-COMP:10001"/>
        <dbReference type="Rhea" id="RHEA-COMP:10475"/>
        <dbReference type="Rhea" id="RHEA-COMP:14568"/>
        <dbReference type="Rhea" id="RHEA-COMP:14569"/>
        <dbReference type="ChEBI" id="CHEBI:15378"/>
        <dbReference type="ChEBI" id="CHEBI:17319"/>
        <dbReference type="ChEBI" id="CHEBI:29034"/>
        <dbReference type="ChEBI" id="CHEBI:29919"/>
        <dbReference type="ChEBI" id="CHEBI:33722"/>
        <dbReference type="ChEBI" id="CHEBI:33737"/>
        <dbReference type="ChEBI" id="CHEBI:33738"/>
        <dbReference type="ChEBI" id="CHEBI:57844"/>
        <dbReference type="ChEBI" id="CHEBI:59789"/>
        <dbReference type="ChEBI" id="CHEBI:78809"/>
        <dbReference type="ChEBI" id="CHEBI:83100"/>
        <dbReference type="EC" id="2.8.1.8"/>
    </reaction>
</comment>
<dbReference type="NCBIfam" id="NF004019">
    <property type="entry name" value="PRK05481.1"/>
    <property type="match status" value="1"/>
</dbReference>
<organism evidence="13">
    <name type="scientific">marine metagenome</name>
    <dbReference type="NCBI Taxonomy" id="408172"/>
    <lineage>
        <taxon>unclassified sequences</taxon>
        <taxon>metagenomes</taxon>
        <taxon>ecological metagenomes</taxon>
    </lineage>
</organism>
<comment type="subcellular location">
    <subcellularLocation>
        <location evidence="2">Mitochondrion</location>
    </subcellularLocation>
</comment>
<dbReference type="EC" id="2.8.1.8" evidence="3"/>
<evidence type="ECO:0000256" key="10">
    <source>
        <dbReference type="ARBA" id="ARBA00023014"/>
    </source>
</evidence>